<keyword evidence="1" id="KW-0472">Membrane</keyword>
<proteinExistence type="predicted"/>
<dbReference type="PANTHER" id="PTHR37938:SF1">
    <property type="entry name" value="BLL0215 PROTEIN"/>
    <property type="match status" value="1"/>
</dbReference>
<dbReference type="RefSeq" id="WP_073318057.1">
    <property type="nucleotide sequence ID" value="NZ_FQYP01000007.1"/>
</dbReference>
<accession>A0A1M6I6K5</accession>
<keyword evidence="1" id="KW-1133">Transmembrane helix</keyword>
<dbReference type="AlphaFoldDB" id="A0A1M6I6K5"/>
<organism evidence="3 4">
    <name type="scientific">Aquimarina spongiae</name>
    <dbReference type="NCBI Taxonomy" id="570521"/>
    <lineage>
        <taxon>Bacteria</taxon>
        <taxon>Pseudomonadati</taxon>
        <taxon>Bacteroidota</taxon>
        <taxon>Flavobacteriia</taxon>
        <taxon>Flavobacteriales</taxon>
        <taxon>Flavobacteriaceae</taxon>
        <taxon>Aquimarina</taxon>
    </lineage>
</organism>
<evidence type="ECO:0000259" key="2">
    <source>
        <dbReference type="Pfam" id="PF03703"/>
    </source>
</evidence>
<dbReference type="OrthoDB" id="9790842at2"/>
<evidence type="ECO:0000313" key="3">
    <source>
        <dbReference type="EMBL" id="SHJ30043.1"/>
    </source>
</evidence>
<dbReference type="InterPro" id="IPR005182">
    <property type="entry name" value="YdbS-like_PH"/>
</dbReference>
<dbReference type="STRING" id="570521.SAMN04488508_107147"/>
<gene>
    <name evidence="3" type="ORF">SAMN04488508_107147</name>
</gene>
<evidence type="ECO:0000256" key="1">
    <source>
        <dbReference type="SAM" id="Phobius"/>
    </source>
</evidence>
<feature type="domain" description="YdbS-like PH" evidence="2">
    <location>
        <begin position="49"/>
        <end position="121"/>
    </location>
</feature>
<evidence type="ECO:0000313" key="4">
    <source>
        <dbReference type="Proteomes" id="UP000184432"/>
    </source>
</evidence>
<dbReference type="EMBL" id="FQYP01000007">
    <property type="protein sequence ID" value="SHJ30043.1"/>
    <property type="molecule type" value="Genomic_DNA"/>
</dbReference>
<protein>
    <submittedName>
        <fullName evidence="3">PH domain-containing protein</fullName>
    </submittedName>
</protein>
<dbReference type="Proteomes" id="UP000184432">
    <property type="component" value="Unassembled WGS sequence"/>
</dbReference>
<keyword evidence="1" id="KW-0812">Transmembrane</keyword>
<dbReference type="Pfam" id="PF03703">
    <property type="entry name" value="bPH_2"/>
    <property type="match status" value="1"/>
</dbReference>
<keyword evidence="4" id="KW-1185">Reference proteome</keyword>
<name>A0A1M6I6K5_9FLAO</name>
<reference evidence="4" key="1">
    <citation type="submission" date="2016-11" db="EMBL/GenBank/DDBJ databases">
        <authorList>
            <person name="Varghese N."/>
            <person name="Submissions S."/>
        </authorList>
    </citation>
    <scope>NUCLEOTIDE SEQUENCE [LARGE SCALE GENOMIC DNA]</scope>
    <source>
        <strain evidence="4">DSM 22623</strain>
    </source>
</reference>
<sequence length="140" mass="16425">MEEKKLWAGVPSQWINFMFYLCCIPLTAAFGLGLILALWKYYDTRLHKLLVTDQRIIEERGIFSKTTNEIELYRVKDLTFEQPFFLRIFGLSNIVLVTADHSSPTFVLKAIKEGKKLKEQLRIAIDIRRDLKRVREIGFS</sequence>
<dbReference type="PANTHER" id="PTHR37938">
    <property type="entry name" value="BLL0215 PROTEIN"/>
    <property type="match status" value="1"/>
</dbReference>
<feature type="transmembrane region" description="Helical" evidence="1">
    <location>
        <begin position="17"/>
        <end position="39"/>
    </location>
</feature>